<name>A0A9D4I2G6_DREPO</name>
<reference evidence="1" key="1">
    <citation type="journal article" date="2019" name="bioRxiv">
        <title>The Genome of the Zebra Mussel, Dreissena polymorpha: A Resource for Invasive Species Research.</title>
        <authorList>
            <person name="McCartney M.A."/>
            <person name="Auch B."/>
            <person name="Kono T."/>
            <person name="Mallez S."/>
            <person name="Zhang Y."/>
            <person name="Obille A."/>
            <person name="Becker A."/>
            <person name="Abrahante J.E."/>
            <person name="Garbe J."/>
            <person name="Badalamenti J.P."/>
            <person name="Herman A."/>
            <person name="Mangelson H."/>
            <person name="Liachko I."/>
            <person name="Sullivan S."/>
            <person name="Sone E.D."/>
            <person name="Koren S."/>
            <person name="Silverstein K.A.T."/>
            <person name="Beckman K.B."/>
            <person name="Gohl D.M."/>
        </authorList>
    </citation>
    <scope>NUCLEOTIDE SEQUENCE</scope>
    <source>
        <strain evidence="1">Duluth1</strain>
        <tissue evidence="1">Whole animal</tissue>
    </source>
</reference>
<gene>
    <name evidence="1" type="ORF">DPMN_182300</name>
</gene>
<reference evidence="1" key="2">
    <citation type="submission" date="2020-11" db="EMBL/GenBank/DDBJ databases">
        <authorList>
            <person name="McCartney M.A."/>
            <person name="Auch B."/>
            <person name="Kono T."/>
            <person name="Mallez S."/>
            <person name="Becker A."/>
            <person name="Gohl D.M."/>
            <person name="Silverstein K.A.T."/>
            <person name="Koren S."/>
            <person name="Bechman K.B."/>
            <person name="Herman A."/>
            <person name="Abrahante J.E."/>
            <person name="Garbe J."/>
        </authorList>
    </citation>
    <scope>NUCLEOTIDE SEQUENCE</scope>
    <source>
        <strain evidence="1">Duluth1</strain>
        <tissue evidence="1">Whole animal</tissue>
    </source>
</reference>
<comment type="caution">
    <text evidence="1">The sequence shown here is derived from an EMBL/GenBank/DDBJ whole genome shotgun (WGS) entry which is preliminary data.</text>
</comment>
<dbReference type="Proteomes" id="UP000828390">
    <property type="component" value="Unassembled WGS sequence"/>
</dbReference>
<organism evidence="1 2">
    <name type="scientific">Dreissena polymorpha</name>
    <name type="common">Zebra mussel</name>
    <name type="synonym">Mytilus polymorpha</name>
    <dbReference type="NCBI Taxonomy" id="45954"/>
    <lineage>
        <taxon>Eukaryota</taxon>
        <taxon>Metazoa</taxon>
        <taxon>Spiralia</taxon>
        <taxon>Lophotrochozoa</taxon>
        <taxon>Mollusca</taxon>
        <taxon>Bivalvia</taxon>
        <taxon>Autobranchia</taxon>
        <taxon>Heteroconchia</taxon>
        <taxon>Euheterodonta</taxon>
        <taxon>Imparidentia</taxon>
        <taxon>Neoheterodontei</taxon>
        <taxon>Myida</taxon>
        <taxon>Dreissenoidea</taxon>
        <taxon>Dreissenidae</taxon>
        <taxon>Dreissena</taxon>
    </lineage>
</organism>
<accession>A0A9D4I2G6</accession>
<sequence>MHLQNEVDPVINARDIKQFMKQPLTTQHSIIACRCLKSVLREAAIYQYTQYSVDGIN</sequence>
<proteinExistence type="predicted"/>
<dbReference type="AlphaFoldDB" id="A0A9D4I2G6"/>
<keyword evidence="2" id="KW-1185">Reference proteome</keyword>
<protein>
    <submittedName>
        <fullName evidence="1">Uncharacterized protein</fullName>
    </submittedName>
</protein>
<evidence type="ECO:0000313" key="1">
    <source>
        <dbReference type="EMBL" id="KAH3747866.1"/>
    </source>
</evidence>
<evidence type="ECO:0000313" key="2">
    <source>
        <dbReference type="Proteomes" id="UP000828390"/>
    </source>
</evidence>
<dbReference type="EMBL" id="JAIWYP010000010">
    <property type="protein sequence ID" value="KAH3747866.1"/>
    <property type="molecule type" value="Genomic_DNA"/>
</dbReference>